<evidence type="ECO:0000256" key="1">
    <source>
        <dbReference type="SAM" id="MobiDB-lite"/>
    </source>
</evidence>
<comment type="caution">
    <text evidence="2">The sequence shown here is derived from an EMBL/GenBank/DDBJ whole genome shotgun (WGS) entry which is preliminary data.</text>
</comment>
<evidence type="ECO:0000313" key="2">
    <source>
        <dbReference type="EMBL" id="KAK7487062.1"/>
    </source>
</evidence>
<keyword evidence="3" id="KW-1185">Reference proteome</keyword>
<organism evidence="2 3">
    <name type="scientific">Batillaria attramentaria</name>
    <dbReference type="NCBI Taxonomy" id="370345"/>
    <lineage>
        <taxon>Eukaryota</taxon>
        <taxon>Metazoa</taxon>
        <taxon>Spiralia</taxon>
        <taxon>Lophotrochozoa</taxon>
        <taxon>Mollusca</taxon>
        <taxon>Gastropoda</taxon>
        <taxon>Caenogastropoda</taxon>
        <taxon>Sorbeoconcha</taxon>
        <taxon>Cerithioidea</taxon>
        <taxon>Batillariidae</taxon>
        <taxon>Batillaria</taxon>
    </lineage>
</organism>
<evidence type="ECO:0000313" key="3">
    <source>
        <dbReference type="Proteomes" id="UP001519460"/>
    </source>
</evidence>
<accession>A0ABD0KJE5</accession>
<feature type="region of interest" description="Disordered" evidence="1">
    <location>
        <begin position="42"/>
        <end position="85"/>
    </location>
</feature>
<name>A0ABD0KJE5_9CAEN</name>
<reference evidence="2 3" key="1">
    <citation type="journal article" date="2023" name="Sci. Data">
        <title>Genome assembly of the Korean intertidal mud-creeper Batillaria attramentaria.</title>
        <authorList>
            <person name="Patra A.K."/>
            <person name="Ho P.T."/>
            <person name="Jun S."/>
            <person name="Lee S.J."/>
            <person name="Kim Y."/>
            <person name="Won Y.J."/>
        </authorList>
    </citation>
    <scope>NUCLEOTIDE SEQUENCE [LARGE SCALE GENOMIC DNA]</scope>
    <source>
        <strain evidence="2">Wonlab-2016</strain>
    </source>
</reference>
<proteinExistence type="predicted"/>
<dbReference type="EMBL" id="JACVVK020000170">
    <property type="protein sequence ID" value="KAK7487062.1"/>
    <property type="molecule type" value="Genomic_DNA"/>
</dbReference>
<sequence>MQRDESSQVPRSHCYSTSLHSKIKGKVLSSLRTTLDAAYSPRETLKRKGLPGLPAMFPPASTSRQQRRGGGKAALTSARAMKAHV</sequence>
<dbReference type="Proteomes" id="UP001519460">
    <property type="component" value="Unassembled WGS sequence"/>
</dbReference>
<gene>
    <name evidence="2" type="ORF">BaRGS_00021732</name>
</gene>
<protein>
    <submittedName>
        <fullName evidence="2">Uncharacterized protein</fullName>
    </submittedName>
</protein>
<dbReference type="AlphaFoldDB" id="A0ABD0KJE5"/>